<dbReference type="EMBL" id="AZBU02000004">
    <property type="protein sequence ID" value="TKR80883.1"/>
    <property type="molecule type" value="Genomic_DNA"/>
</dbReference>
<reference evidence="1 2" key="2">
    <citation type="journal article" date="2019" name="G3 (Bethesda)">
        <title>Hybrid Assembly of the Genome of the Entomopathogenic Nematode Steinernema carpocapsae Identifies the X-Chromosome.</title>
        <authorList>
            <person name="Serra L."/>
            <person name="Macchietto M."/>
            <person name="Macias-Munoz A."/>
            <person name="McGill C.J."/>
            <person name="Rodriguez I.M."/>
            <person name="Rodriguez B."/>
            <person name="Murad R."/>
            <person name="Mortazavi A."/>
        </authorList>
    </citation>
    <scope>NUCLEOTIDE SEQUENCE [LARGE SCALE GENOMIC DNA]</scope>
    <source>
        <strain evidence="1 2">ALL</strain>
    </source>
</reference>
<evidence type="ECO:0008006" key="3">
    <source>
        <dbReference type="Google" id="ProtNLM"/>
    </source>
</evidence>
<proteinExistence type="predicted"/>
<reference evidence="1 2" key="1">
    <citation type="journal article" date="2015" name="Genome Biol.">
        <title>Comparative genomics of Steinernema reveals deeply conserved gene regulatory networks.</title>
        <authorList>
            <person name="Dillman A.R."/>
            <person name="Macchietto M."/>
            <person name="Porter C.F."/>
            <person name="Rogers A."/>
            <person name="Williams B."/>
            <person name="Antoshechkin I."/>
            <person name="Lee M.M."/>
            <person name="Goodwin Z."/>
            <person name="Lu X."/>
            <person name="Lewis E.E."/>
            <person name="Goodrich-Blair H."/>
            <person name="Stock S.P."/>
            <person name="Adams B.J."/>
            <person name="Sternberg P.W."/>
            <person name="Mortazavi A."/>
        </authorList>
    </citation>
    <scope>NUCLEOTIDE SEQUENCE [LARGE SCALE GENOMIC DNA]</scope>
    <source>
        <strain evidence="1 2">ALL</strain>
    </source>
</reference>
<protein>
    <recommendedName>
        <fullName evidence="3">ATPase AAA-type core domain-containing protein</fullName>
    </recommendedName>
</protein>
<keyword evidence="2" id="KW-1185">Reference proteome</keyword>
<comment type="caution">
    <text evidence="1">The sequence shown here is derived from an EMBL/GenBank/DDBJ whole genome shotgun (WGS) entry which is preliminary data.</text>
</comment>
<evidence type="ECO:0000313" key="1">
    <source>
        <dbReference type="EMBL" id="TKR80883.1"/>
    </source>
</evidence>
<dbReference type="InterPro" id="IPR027417">
    <property type="entry name" value="P-loop_NTPase"/>
</dbReference>
<evidence type="ECO:0000313" key="2">
    <source>
        <dbReference type="Proteomes" id="UP000298663"/>
    </source>
</evidence>
<dbReference type="OrthoDB" id="9995306at2759"/>
<dbReference type="Proteomes" id="UP000298663">
    <property type="component" value="Unassembled WGS sequence"/>
</dbReference>
<dbReference type="AlphaFoldDB" id="A0A4U5NE56"/>
<gene>
    <name evidence="1" type="ORF">L596_014870</name>
</gene>
<accession>A0A4U5NE56</accession>
<sequence>MRAAASKLAIRIDQNQVSFMDLTGVLNANLSADSDLFDAFLKKLELELKNEANNLVIIDDLNTFEAFDNQTWKVRVSRMLLSLKSKMNEESLIVAASFEESLPLRSDFSISLSPVGTGFSKDITEEVVIANCKSIRKSPPTTYHACVRDRSVKLFVPGTVRPLL</sequence>
<name>A0A4U5NE56_STECR</name>
<dbReference type="Gene3D" id="3.40.50.300">
    <property type="entry name" value="P-loop containing nucleotide triphosphate hydrolases"/>
    <property type="match status" value="1"/>
</dbReference>
<organism evidence="1 2">
    <name type="scientific">Steinernema carpocapsae</name>
    <name type="common">Entomopathogenic nematode</name>
    <dbReference type="NCBI Taxonomy" id="34508"/>
    <lineage>
        <taxon>Eukaryota</taxon>
        <taxon>Metazoa</taxon>
        <taxon>Ecdysozoa</taxon>
        <taxon>Nematoda</taxon>
        <taxon>Chromadorea</taxon>
        <taxon>Rhabditida</taxon>
        <taxon>Tylenchina</taxon>
        <taxon>Panagrolaimomorpha</taxon>
        <taxon>Strongyloidoidea</taxon>
        <taxon>Steinernematidae</taxon>
        <taxon>Steinernema</taxon>
    </lineage>
</organism>